<evidence type="ECO:0000256" key="1">
    <source>
        <dbReference type="SAM" id="MobiDB-lite"/>
    </source>
</evidence>
<keyword evidence="2" id="KW-1133">Transmembrane helix</keyword>
<evidence type="ECO:0000313" key="5">
    <source>
        <dbReference type="Proteomes" id="UP000054097"/>
    </source>
</evidence>
<evidence type="ECO:0000256" key="3">
    <source>
        <dbReference type="SAM" id="SignalP"/>
    </source>
</evidence>
<feature type="region of interest" description="Disordered" evidence="1">
    <location>
        <begin position="29"/>
        <end position="67"/>
    </location>
</feature>
<dbReference type="EMBL" id="KN824685">
    <property type="protein sequence ID" value="KIM19464.1"/>
    <property type="molecule type" value="Genomic_DNA"/>
</dbReference>
<reference evidence="5" key="2">
    <citation type="submission" date="2015-01" db="EMBL/GenBank/DDBJ databases">
        <title>Evolutionary Origins and Diversification of the Mycorrhizal Mutualists.</title>
        <authorList>
            <consortium name="DOE Joint Genome Institute"/>
            <consortium name="Mycorrhizal Genomics Consortium"/>
            <person name="Kohler A."/>
            <person name="Kuo A."/>
            <person name="Nagy L.G."/>
            <person name="Floudas D."/>
            <person name="Copeland A."/>
            <person name="Barry K.W."/>
            <person name="Cichocki N."/>
            <person name="Veneault-Fourrey C."/>
            <person name="LaButti K."/>
            <person name="Lindquist E.A."/>
            <person name="Lipzen A."/>
            <person name="Lundell T."/>
            <person name="Morin E."/>
            <person name="Murat C."/>
            <person name="Riley R."/>
            <person name="Ohm R."/>
            <person name="Sun H."/>
            <person name="Tunlid A."/>
            <person name="Henrissat B."/>
            <person name="Grigoriev I.V."/>
            <person name="Hibbett D.S."/>
            <person name="Martin F."/>
        </authorList>
    </citation>
    <scope>NUCLEOTIDE SEQUENCE [LARGE SCALE GENOMIC DNA]</scope>
    <source>
        <strain evidence="5">MAFF 305830</strain>
    </source>
</reference>
<evidence type="ECO:0008006" key="6">
    <source>
        <dbReference type="Google" id="ProtNLM"/>
    </source>
</evidence>
<feature type="chain" id="PRO_5002160891" description="Mid2 domain-containing protein" evidence="3">
    <location>
        <begin position="23"/>
        <end position="462"/>
    </location>
</feature>
<proteinExistence type="predicted"/>
<dbReference type="HOGENOM" id="CLU_592061_0_0_1"/>
<feature type="region of interest" description="Disordered" evidence="1">
    <location>
        <begin position="319"/>
        <end position="356"/>
    </location>
</feature>
<dbReference type="Proteomes" id="UP000054097">
    <property type="component" value="Unassembled WGS sequence"/>
</dbReference>
<organism evidence="4 5">
    <name type="scientific">Serendipita vermifera MAFF 305830</name>
    <dbReference type="NCBI Taxonomy" id="933852"/>
    <lineage>
        <taxon>Eukaryota</taxon>
        <taxon>Fungi</taxon>
        <taxon>Dikarya</taxon>
        <taxon>Basidiomycota</taxon>
        <taxon>Agaricomycotina</taxon>
        <taxon>Agaricomycetes</taxon>
        <taxon>Sebacinales</taxon>
        <taxon>Serendipitaceae</taxon>
        <taxon>Serendipita</taxon>
    </lineage>
</organism>
<gene>
    <name evidence="4" type="ORF">M408DRAFT_31198</name>
</gene>
<feature type="compositionally biased region" description="Low complexity" evidence="1">
    <location>
        <begin position="36"/>
        <end position="45"/>
    </location>
</feature>
<accession>A0A0C3AH85</accession>
<name>A0A0C3AH85_SERVB</name>
<dbReference type="OrthoDB" id="3210505at2759"/>
<keyword evidence="3" id="KW-0732">Signal</keyword>
<feature type="compositionally biased region" description="Polar residues" evidence="1">
    <location>
        <begin position="265"/>
        <end position="290"/>
    </location>
</feature>
<evidence type="ECO:0000313" key="4">
    <source>
        <dbReference type="EMBL" id="KIM19464.1"/>
    </source>
</evidence>
<feature type="signal peptide" evidence="3">
    <location>
        <begin position="1"/>
        <end position="22"/>
    </location>
</feature>
<feature type="region of interest" description="Disordered" evidence="1">
    <location>
        <begin position="424"/>
        <end position="443"/>
    </location>
</feature>
<evidence type="ECO:0000256" key="2">
    <source>
        <dbReference type="SAM" id="Phobius"/>
    </source>
</evidence>
<keyword evidence="2" id="KW-0472">Membrane</keyword>
<keyword evidence="5" id="KW-1185">Reference proteome</keyword>
<sequence>MRPVPGGLLFLFFFFVLELVHARPASGLVRRQDNNPDSSSSSSIPSDPPPPAPTAPPETSQTSFSVSASDSASISSVSSVSSSSSNSTLLVSTVSTPSVTLRPTGTSSLSDPPPEQTENRDANTPAAFFSNRSATLVLGITAGGIACIIVVLVLWINFRRAWYFPWNKRKKRNDPNRWSSYSFREKPHLPLGRKVENTMSTEHLTRDGPPSNDGHSSHGHTDASHGYQGEMDDTVPPLPEIRIDPPRSAQVSTRRSSGPAERSRWSTSDGSASIYSQQTQSIYDDNTGRYTTNNVVSRPVTRVTSTSSIETSPFRFDTIYEEEHDRSQPLTRQRDEEISPLSRLKRDPSKPPQEPFRILLPSQQAIQPSSAPPRMGVTFSATTRESMRARSDGEDARYQMNLVERGPSPTETFVRMLNPLDSAGPSVGSPTVATPKQPPKGILKSPHYLTTSARLAGRGNMI</sequence>
<feature type="region of interest" description="Disordered" evidence="1">
    <location>
        <begin position="202"/>
        <end position="292"/>
    </location>
</feature>
<keyword evidence="2" id="KW-0812">Transmembrane</keyword>
<feature type="compositionally biased region" description="Polar residues" evidence="1">
    <location>
        <begin position="101"/>
        <end position="110"/>
    </location>
</feature>
<feature type="compositionally biased region" description="Low complexity" evidence="1">
    <location>
        <begin position="57"/>
        <end position="67"/>
    </location>
</feature>
<dbReference type="AlphaFoldDB" id="A0A0C3AH85"/>
<feature type="transmembrane region" description="Helical" evidence="2">
    <location>
        <begin position="136"/>
        <end position="158"/>
    </location>
</feature>
<feature type="region of interest" description="Disordered" evidence="1">
    <location>
        <begin position="96"/>
        <end position="122"/>
    </location>
</feature>
<reference evidence="4 5" key="1">
    <citation type="submission" date="2014-04" db="EMBL/GenBank/DDBJ databases">
        <authorList>
            <consortium name="DOE Joint Genome Institute"/>
            <person name="Kuo A."/>
            <person name="Zuccaro A."/>
            <person name="Kohler A."/>
            <person name="Nagy L.G."/>
            <person name="Floudas D."/>
            <person name="Copeland A."/>
            <person name="Barry K.W."/>
            <person name="Cichocki N."/>
            <person name="Veneault-Fourrey C."/>
            <person name="LaButti K."/>
            <person name="Lindquist E.A."/>
            <person name="Lipzen A."/>
            <person name="Lundell T."/>
            <person name="Morin E."/>
            <person name="Murat C."/>
            <person name="Sun H."/>
            <person name="Tunlid A."/>
            <person name="Henrissat B."/>
            <person name="Grigoriev I.V."/>
            <person name="Hibbett D.S."/>
            <person name="Martin F."/>
            <person name="Nordberg H.P."/>
            <person name="Cantor M.N."/>
            <person name="Hua S.X."/>
        </authorList>
    </citation>
    <scope>NUCLEOTIDE SEQUENCE [LARGE SCALE GENOMIC DNA]</scope>
    <source>
        <strain evidence="4 5">MAFF 305830</strain>
    </source>
</reference>
<feature type="compositionally biased region" description="Basic and acidic residues" evidence="1">
    <location>
        <begin position="321"/>
        <end position="337"/>
    </location>
</feature>
<feature type="compositionally biased region" description="Pro residues" evidence="1">
    <location>
        <begin position="46"/>
        <end position="56"/>
    </location>
</feature>
<protein>
    <recommendedName>
        <fullName evidence="6">Mid2 domain-containing protein</fullName>
    </recommendedName>
</protein>